<protein>
    <submittedName>
        <fullName evidence="1">Uncharacterized protein</fullName>
    </submittedName>
</protein>
<organism evidence="1 2">
    <name type="scientific">Aspergillus granulosus</name>
    <dbReference type="NCBI Taxonomy" id="176169"/>
    <lineage>
        <taxon>Eukaryota</taxon>
        <taxon>Fungi</taxon>
        <taxon>Dikarya</taxon>
        <taxon>Ascomycota</taxon>
        <taxon>Pezizomycotina</taxon>
        <taxon>Eurotiomycetes</taxon>
        <taxon>Eurotiomycetidae</taxon>
        <taxon>Eurotiales</taxon>
        <taxon>Aspergillaceae</taxon>
        <taxon>Aspergillus</taxon>
        <taxon>Aspergillus subgen. Nidulantes</taxon>
    </lineage>
</organism>
<gene>
    <name evidence="1" type="ORF">BJX63DRAFT_382433</name>
</gene>
<dbReference type="Proteomes" id="UP001610334">
    <property type="component" value="Unassembled WGS sequence"/>
</dbReference>
<keyword evidence="2" id="KW-1185">Reference proteome</keyword>
<accession>A0ABR4HUR2</accession>
<name>A0ABR4HUR2_9EURO</name>
<proteinExistence type="predicted"/>
<dbReference type="EMBL" id="JBFXLT010000011">
    <property type="protein sequence ID" value="KAL2819120.1"/>
    <property type="molecule type" value="Genomic_DNA"/>
</dbReference>
<sequence>MSPSVSNKPWMLYDGYLVILNSSELFIGFYHSPEVIAEVSNRGIVPYFVGSRRHYRCA</sequence>
<reference evidence="1 2" key="1">
    <citation type="submission" date="2024-07" db="EMBL/GenBank/DDBJ databases">
        <title>Section-level genome sequencing and comparative genomics of Aspergillus sections Usti and Cavernicolus.</title>
        <authorList>
            <consortium name="Lawrence Berkeley National Laboratory"/>
            <person name="Nybo J.L."/>
            <person name="Vesth T.C."/>
            <person name="Theobald S."/>
            <person name="Frisvad J.C."/>
            <person name="Larsen T.O."/>
            <person name="Kjaerboelling I."/>
            <person name="Rothschild-Mancinelli K."/>
            <person name="Lyhne E.K."/>
            <person name="Kogle M.E."/>
            <person name="Barry K."/>
            <person name="Clum A."/>
            <person name="Na H."/>
            <person name="Ledsgaard L."/>
            <person name="Lin J."/>
            <person name="Lipzen A."/>
            <person name="Kuo A."/>
            <person name="Riley R."/>
            <person name="Mondo S."/>
            <person name="Labutti K."/>
            <person name="Haridas S."/>
            <person name="Pangalinan J."/>
            <person name="Salamov A.A."/>
            <person name="Simmons B.A."/>
            <person name="Magnuson J.K."/>
            <person name="Chen J."/>
            <person name="Drula E."/>
            <person name="Henrissat B."/>
            <person name="Wiebenga A."/>
            <person name="Lubbers R.J."/>
            <person name="Gomes A.C."/>
            <person name="Makela M.R."/>
            <person name="Stajich J."/>
            <person name="Grigoriev I.V."/>
            <person name="Mortensen U.H."/>
            <person name="De Vries R.P."/>
            <person name="Baker S.E."/>
            <person name="Andersen M.R."/>
        </authorList>
    </citation>
    <scope>NUCLEOTIDE SEQUENCE [LARGE SCALE GENOMIC DNA]</scope>
    <source>
        <strain evidence="1 2">CBS 588.65</strain>
    </source>
</reference>
<evidence type="ECO:0000313" key="1">
    <source>
        <dbReference type="EMBL" id="KAL2819120.1"/>
    </source>
</evidence>
<evidence type="ECO:0000313" key="2">
    <source>
        <dbReference type="Proteomes" id="UP001610334"/>
    </source>
</evidence>
<comment type="caution">
    <text evidence="1">The sequence shown here is derived from an EMBL/GenBank/DDBJ whole genome shotgun (WGS) entry which is preliminary data.</text>
</comment>